<keyword evidence="3" id="KW-1185">Reference proteome</keyword>
<feature type="transmembrane region" description="Helical" evidence="1">
    <location>
        <begin position="100"/>
        <end position="122"/>
    </location>
</feature>
<dbReference type="OrthoDB" id="6468135at2759"/>
<name>A0A8X6Q0B1_NEPPI</name>
<dbReference type="EMBL" id="BMAW01025684">
    <property type="protein sequence ID" value="GFT93506.1"/>
    <property type="molecule type" value="Genomic_DNA"/>
</dbReference>
<proteinExistence type="predicted"/>
<keyword evidence="1" id="KW-0812">Transmembrane</keyword>
<sequence>MSSGPSRDLTEINQLIILLSLEIELEKFMVVAGKRKQTASFMVIFASKMEACSRISCPDYPWQATIPKIIAEMKYVVKALANSSDLFYHQVPKKFTSESIFMISILVTFMLIAAIGTAITIFENFCKLRTEGNHSRDVCKKRVISKNNIIARTYKDKESKEISSHEGTSIRFTFEVIKCRNNFVPRNSRFPYSNNILISIT</sequence>
<organism evidence="2 3">
    <name type="scientific">Nephila pilipes</name>
    <name type="common">Giant wood spider</name>
    <name type="synonym">Nephila maculata</name>
    <dbReference type="NCBI Taxonomy" id="299642"/>
    <lineage>
        <taxon>Eukaryota</taxon>
        <taxon>Metazoa</taxon>
        <taxon>Ecdysozoa</taxon>
        <taxon>Arthropoda</taxon>
        <taxon>Chelicerata</taxon>
        <taxon>Arachnida</taxon>
        <taxon>Araneae</taxon>
        <taxon>Araneomorphae</taxon>
        <taxon>Entelegynae</taxon>
        <taxon>Araneoidea</taxon>
        <taxon>Nephilidae</taxon>
        <taxon>Nephila</taxon>
    </lineage>
</organism>
<reference evidence="2" key="1">
    <citation type="submission" date="2020-08" db="EMBL/GenBank/DDBJ databases">
        <title>Multicomponent nature underlies the extraordinary mechanical properties of spider dragline silk.</title>
        <authorList>
            <person name="Kono N."/>
            <person name="Nakamura H."/>
            <person name="Mori M."/>
            <person name="Yoshida Y."/>
            <person name="Ohtoshi R."/>
            <person name="Malay A.D."/>
            <person name="Moran D.A.P."/>
            <person name="Tomita M."/>
            <person name="Numata K."/>
            <person name="Arakawa K."/>
        </authorList>
    </citation>
    <scope>NUCLEOTIDE SEQUENCE</scope>
</reference>
<gene>
    <name evidence="2" type="ORF">NPIL_169931</name>
</gene>
<dbReference type="Proteomes" id="UP000887013">
    <property type="component" value="Unassembled WGS sequence"/>
</dbReference>
<evidence type="ECO:0000256" key="1">
    <source>
        <dbReference type="SAM" id="Phobius"/>
    </source>
</evidence>
<comment type="caution">
    <text evidence="2">The sequence shown here is derived from an EMBL/GenBank/DDBJ whole genome shotgun (WGS) entry which is preliminary data.</text>
</comment>
<protein>
    <submittedName>
        <fullName evidence="2">Uncharacterized protein</fullName>
    </submittedName>
</protein>
<evidence type="ECO:0000313" key="3">
    <source>
        <dbReference type="Proteomes" id="UP000887013"/>
    </source>
</evidence>
<keyword evidence="1" id="KW-1133">Transmembrane helix</keyword>
<accession>A0A8X6Q0B1</accession>
<keyword evidence="1" id="KW-0472">Membrane</keyword>
<evidence type="ECO:0000313" key="2">
    <source>
        <dbReference type="EMBL" id="GFT93506.1"/>
    </source>
</evidence>
<dbReference type="AlphaFoldDB" id="A0A8X6Q0B1"/>